<evidence type="ECO:0000313" key="2">
    <source>
        <dbReference type="EMBL" id="ORY87389.1"/>
    </source>
</evidence>
<sequence>MVTSMLPLTLYSLVILNVSLREISAVRSARRLTLALAGNGHRRACGHRHDHLCRDGLSSLGAGLVFLGLVAPTFVASPLAGWVVQIVTAPRRPLWESRLQSLSTHSSSSEVPSPFSYSSWCSLDVPYRASSHPSPPISTL</sequence>
<proteinExistence type="predicted"/>
<keyword evidence="1" id="KW-0812">Transmembrane</keyword>
<evidence type="ECO:0000313" key="3">
    <source>
        <dbReference type="Proteomes" id="UP000193467"/>
    </source>
</evidence>
<dbReference type="InParanoid" id="A0A1Y2FTW5"/>
<reference evidence="2 3" key="1">
    <citation type="submission" date="2016-07" db="EMBL/GenBank/DDBJ databases">
        <title>Pervasive Adenine N6-methylation of Active Genes in Fungi.</title>
        <authorList>
            <consortium name="DOE Joint Genome Institute"/>
            <person name="Mondo S.J."/>
            <person name="Dannebaum R.O."/>
            <person name="Kuo R.C."/>
            <person name="Labutti K."/>
            <person name="Haridas S."/>
            <person name="Kuo A."/>
            <person name="Salamov A."/>
            <person name="Ahrendt S.R."/>
            <person name="Lipzen A."/>
            <person name="Sullivan W."/>
            <person name="Andreopoulos W.B."/>
            <person name="Clum A."/>
            <person name="Lindquist E."/>
            <person name="Daum C."/>
            <person name="Ramamoorthy G.K."/>
            <person name="Gryganskyi A."/>
            <person name="Culley D."/>
            <person name="Magnuson J.K."/>
            <person name="James T.Y."/>
            <person name="O'Malley M.A."/>
            <person name="Stajich J.E."/>
            <person name="Spatafora J.W."/>
            <person name="Visel A."/>
            <person name="Grigoriev I.V."/>
        </authorList>
    </citation>
    <scope>NUCLEOTIDE SEQUENCE [LARGE SCALE GENOMIC DNA]</scope>
    <source>
        <strain evidence="2 3">62-1032</strain>
    </source>
</reference>
<keyword evidence="1" id="KW-1133">Transmembrane helix</keyword>
<keyword evidence="1" id="KW-0472">Membrane</keyword>
<evidence type="ECO:0000256" key="1">
    <source>
        <dbReference type="SAM" id="Phobius"/>
    </source>
</evidence>
<dbReference type="Proteomes" id="UP000193467">
    <property type="component" value="Unassembled WGS sequence"/>
</dbReference>
<organism evidence="2 3">
    <name type="scientific">Leucosporidium creatinivorum</name>
    <dbReference type="NCBI Taxonomy" id="106004"/>
    <lineage>
        <taxon>Eukaryota</taxon>
        <taxon>Fungi</taxon>
        <taxon>Dikarya</taxon>
        <taxon>Basidiomycota</taxon>
        <taxon>Pucciniomycotina</taxon>
        <taxon>Microbotryomycetes</taxon>
        <taxon>Leucosporidiales</taxon>
        <taxon>Leucosporidium</taxon>
    </lineage>
</organism>
<accession>A0A1Y2FTW5</accession>
<dbReference type="AlphaFoldDB" id="A0A1Y2FTW5"/>
<gene>
    <name evidence="2" type="ORF">BCR35DRAFT_37365</name>
</gene>
<protein>
    <submittedName>
        <fullName evidence="2">Uncharacterized protein</fullName>
    </submittedName>
</protein>
<comment type="caution">
    <text evidence="2">The sequence shown here is derived from an EMBL/GenBank/DDBJ whole genome shotgun (WGS) entry which is preliminary data.</text>
</comment>
<feature type="transmembrane region" description="Helical" evidence="1">
    <location>
        <begin position="64"/>
        <end position="84"/>
    </location>
</feature>
<dbReference type="EMBL" id="MCGR01000013">
    <property type="protein sequence ID" value="ORY87389.1"/>
    <property type="molecule type" value="Genomic_DNA"/>
</dbReference>
<keyword evidence="3" id="KW-1185">Reference proteome</keyword>
<name>A0A1Y2FTW5_9BASI</name>